<dbReference type="EMBL" id="CAJHUC010001933">
    <property type="protein sequence ID" value="CAD7702742.1"/>
    <property type="molecule type" value="Genomic_DNA"/>
</dbReference>
<feature type="transmembrane region" description="Helical" evidence="7">
    <location>
        <begin position="243"/>
        <end position="271"/>
    </location>
</feature>
<dbReference type="NCBIfam" id="TIGR01197">
    <property type="entry name" value="nramp"/>
    <property type="match status" value="1"/>
</dbReference>
<feature type="transmembrane region" description="Helical" evidence="7">
    <location>
        <begin position="104"/>
        <end position="129"/>
    </location>
</feature>
<comment type="similarity">
    <text evidence="2">Belongs to the NRAMP (TC 2.A.55) family.</text>
</comment>
<protein>
    <submittedName>
        <fullName evidence="8">Uncharacterized protein</fullName>
    </submittedName>
</protein>
<feature type="transmembrane region" description="Helical" evidence="7">
    <location>
        <begin position="291"/>
        <end position="318"/>
    </location>
</feature>
<evidence type="ECO:0000256" key="3">
    <source>
        <dbReference type="ARBA" id="ARBA00022692"/>
    </source>
</evidence>
<dbReference type="AlphaFoldDB" id="A0A8S1J5M7"/>
<keyword evidence="5 7" id="KW-0472">Membrane</keyword>
<feature type="transmembrane region" description="Helical" evidence="7">
    <location>
        <begin position="162"/>
        <end position="184"/>
    </location>
</feature>
<comment type="subcellular location">
    <subcellularLocation>
        <location evidence="1">Membrane</location>
        <topology evidence="1">Multi-pass membrane protein</topology>
    </subcellularLocation>
</comment>
<keyword evidence="4 7" id="KW-1133">Transmembrane helix</keyword>
<dbReference type="GO" id="GO:0005886">
    <property type="term" value="C:plasma membrane"/>
    <property type="evidence" value="ECO:0007669"/>
    <property type="project" value="TreeGrafter"/>
</dbReference>
<feature type="transmembrane region" description="Helical" evidence="7">
    <location>
        <begin position="61"/>
        <end position="84"/>
    </location>
</feature>
<feature type="transmembrane region" description="Helical" evidence="7">
    <location>
        <begin position="339"/>
        <end position="358"/>
    </location>
</feature>
<evidence type="ECO:0000256" key="7">
    <source>
        <dbReference type="SAM" id="Phobius"/>
    </source>
</evidence>
<evidence type="ECO:0000256" key="1">
    <source>
        <dbReference type="ARBA" id="ARBA00004141"/>
    </source>
</evidence>
<dbReference type="PRINTS" id="PR00447">
    <property type="entry name" value="NATRESASSCMP"/>
</dbReference>
<dbReference type="NCBIfam" id="NF001923">
    <property type="entry name" value="PRK00701.1"/>
    <property type="match status" value="1"/>
</dbReference>
<dbReference type="GO" id="GO:0005384">
    <property type="term" value="F:manganese ion transmembrane transporter activity"/>
    <property type="evidence" value="ECO:0007669"/>
    <property type="project" value="TreeGrafter"/>
</dbReference>
<evidence type="ECO:0000313" key="9">
    <source>
        <dbReference type="Proteomes" id="UP000708148"/>
    </source>
</evidence>
<gene>
    <name evidence="8" type="ORF">OSTQU699_LOCUS8099</name>
</gene>
<feature type="region of interest" description="Disordered" evidence="6">
    <location>
        <begin position="903"/>
        <end position="924"/>
    </location>
</feature>
<dbReference type="Pfam" id="PF01566">
    <property type="entry name" value="Nramp"/>
    <property type="match status" value="1"/>
</dbReference>
<dbReference type="Proteomes" id="UP000708148">
    <property type="component" value="Unassembled WGS sequence"/>
</dbReference>
<evidence type="ECO:0000313" key="8">
    <source>
        <dbReference type="EMBL" id="CAD7702742.1"/>
    </source>
</evidence>
<dbReference type="InterPro" id="IPR001046">
    <property type="entry name" value="NRAMP_fam"/>
</dbReference>
<feature type="transmembrane region" description="Helical" evidence="7">
    <location>
        <begin position="465"/>
        <end position="486"/>
    </location>
</feature>
<evidence type="ECO:0000256" key="2">
    <source>
        <dbReference type="ARBA" id="ARBA00009965"/>
    </source>
</evidence>
<reference evidence="8" key="1">
    <citation type="submission" date="2020-12" db="EMBL/GenBank/DDBJ databases">
        <authorList>
            <person name="Iha C."/>
        </authorList>
    </citation>
    <scope>NUCLEOTIDE SEQUENCE</scope>
</reference>
<feature type="transmembrane region" description="Helical" evidence="7">
    <location>
        <begin position="135"/>
        <end position="155"/>
    </location>
</feature>
<sequence>MCLLCLGRVELAPMASGSCLGGVAQYLVSQMAPLWLLQVAYLDPGNWATAIEGGSRFGYQLVWVVVVSNLIAILLQTLAARLGLVTGKDLAQVCHEQYPMPVCVVLWMLSEISIVALDLTMVLGTAIGLNLLFRLPLLPCILITSLDVVLILWLVPKRGARWSELLTIILVALVLLCFLVDVFLSAPPINKVVGGLWPRIEPDSLYTAVSLLGANVMPHNFYLHSALVKGRPREGLSVESMCWYNFIDVTFAIGVALLINLAVLVVSAATFHSAGIAVETLQDAHDLMEQLLSSSIAPAVFGLALMFAGQLSTFTGTISGQVVLQGFLDVEISPWLRRLTTRTAAIVPAAIITQLYGAQGIYKMLVVAQIVLALQLPFTLVPLIKATSSLRLMGRFASGRVLQMLSWGATALIFLGNLMFLVSMLVLPQREVRYNVPDPGNDWPAGINLWFVQATGLARESPVQLAAFLSLVLLASSAGGLLLWMLGTPLNHSKDTHLLDCCSDSDSEGLALENGEAGEFAGSSQVAVGSDAEAVSALVVKGARHGCWSASSWEEVLQDLRPLLQDIAILPDTAGALPLSLTQDTIPDSWPMLPSQPSASDALMAVHRAKAAGCSNQEPCKSLSNLHPQLGRSMRRQAVTALDNFWSKFFDLHGRPLFSFSPNRDTSPPGTADSKSQQLSTTSHSRAKNPLSSIANDLAECLGELHRLEGGQGLFEVQVGTVWEKNDQMVSQLCYMMVKQCENFPELGGHSKATALTAGGRPAGASCWKCGCDVEFMESVQPWCCLGKWAQEWVLCDPRDLLYVFGLWCMVRLLELCKMEPRPELWGRYAAVLNRLQWMLPTMMMDGQFGSNHSGQREAVFQMLDEVESSVQSKRGPKGTAAGDVAFPKGKEIIMSVIKRYNRGLKPGGQRSSSNRPERRGRSSAVVEHSLAAVLLMAFTVAALSCSGGNEVRSGHMM</sequence>
<organism evidence="8 9">
    <name type="scientific">Ostreobium quekettii</name>
    <dbReference type="NCBI Taxonomy" id="121088"/>
    <lineage>
        <taxon>Eukaryota</taxon>
        <taxon>Viridiplantae</taxon>
        <taxon>Chlorophyta</taxon>
        <taxon>core chlorophytes</taxon>
        <taxon>Ulvophyceae</taxon>
        <taxon>TCBD clade</taxon>
        <taxon>Bryopsidales</taxon>
        <taxon>Ostreobineae</taxon>
        <taxon>Ostreobiaceae</taxon>
        <taxon>Ostreobium</taxon>
    </lineage>
</organism>
<dbReference type="GO" id="GO:0034755">
    <property type="term" value="P:iron ion transmembrane transport"/>
    <property type="evidence" value="ECO:0007669"/>
    <property type="project" value="TreeGrafter"/>
</dbReference>
<comment type="caution">
    <text evidence="8">The sequence shown here is derived from an EMBL/GenBank/DDBJ whole genome shotgun (WGS) entry which is preliminary data.</text>
</comment>
<proteinExistence type="inferred from homology"/>
<dbReference type="PANTHER" id="PTHR11706">
    <property type="entry name" value="SOLUTE CARRIER PROTEIN FAMILY 11 MEMBER"/>
    <property type="match status" value="1"/>
</dbReference>
<feature type="transmembrane region" description="Helical" evidence="7">
    <location>
        <begin position="405"/>
        <end position="427"/>
    </location>
</feature>
<evidence type="ECO:0000256" key="5">
    <source>
        <dbReference type="ARBA" id="ARBA00023136"/>
    </source>
</evidence>
<dbReference type="NCBIfam" id="NF037982">
    <property type="entry name" value="Nramp_1"/>
    <property type="match status" value="1"/>
</dbReference>
<evidence type="ECO:0000256" key="4">
    <source>
        <dbReference type="ARBA" id="ARBA00022989"/>
    </source>
</evidence>
<keyword evidence="9" id="KW-1185">Reference proteome</keyword>
<accession>A0A8S1J5M7</accession>
<dbReference type="PANTHER" id="PTHR11706:SF75">
    <property type="entry name" value="ETHYLENE-INSENSITIVE PROTEIN 2"/>
    <property type="match status" value="1"/>
</dbReference>
<name>A0A8S1J5M7_9CHLO</name>
<dbReference type="OrthoDB" id="409173at2759"/>
<feature type="region of interest" description="Disordered" evidence="6">
    <location>
        <begin position="660"/>
        <end position="688"/>
    </location>
</feature>
<feature type="transmembrane region" description="Helical" evidence="7">
    <location>
        <begin position="364"/>
        <end position="384"/>
    </location>
</feature>
<dbReference type="GO" id="GO:0015086">
    <property type="term" value="F:cadmium ion transmembrane transporter activity"/>
    <property type="evidence" value="ECO:0007669"/>
    <property type="project" value="TreeGrafter"/>
</dbReference>
<evidence type="ECO:0000256" key="6">
    <source>
        <dbReference type="SAM" id="MobiDB-lite"/>
    </source>
</evidence>
<keyword evidence="3 7" id="KW-0812">Transmembrane</keyword>